<dbReference type="SUPFAM" id="SSF50486">
    <property type="entry name" value="FMT C-terminal domain-like"/>
    <property type="match status" value="1"/>
</dbReference>
<dbReference type="SUPFAM" id="SSF53328">
    <property type="entry name" value="Formyltransferase"/>
    <property type="match status" value="1"/>
</dbReference>
<keyword evidence="3" id="KW-0808">Transferase</keyword>
<evidence type="ECO:0000259" key="1">
    <source>
        <dbReference type="Pfam" id="PF00551"/>
    </source>
</evidence>
<dbReference type="GO" id="GO:0005829">
    <property type="term" value="C:cytosol"/>
    <property type="evidence" value="ECO:0007669"/>
    <property type="project" value="TreeGrafter"/>
</dbReference>
<reference evidence="3 4" key="1">
    <citation type="submission" date="2019-01" db="EMBL/GenBank/DDBJ databases">
        <title>Halorientalis sp. F13-25 a new haloarchaeum isolated from hypersaline water.</title>
        <authorList>
            <person name="Ana D.-V."/>
            <person name="Cristina S.-P."/>
            <person name="Antonio V."/>
        </authorList>
    </citation>
    <scope>NUCLEOTIDE SEQUENCE [LARGE SCALE GENOMIC DNA]</scope>
    <source>
        <strain evidence="3 4">F13-25</strain>
    </source>
</reference>
<dbReference type="Pfam" id="PF02911">
    <property type="entry name" value="Formyl_trans_C"/>
    <property type="match status" value="1"/>
</dbReference>
<dbReference type="Gene3D" id="3.40.50.12230">
    <property type="match status" value="1"/>
</dbReference>
<dbReference type="AlphaFoldDB" id="A0A498KUC3"/>
<comment type="caution">
    <text evidence="3">The sequence shown here is derived from an EMBL/GenBank/DDBJ whole genome shotgun (WGS) entry which is preliminary data.</text>
</comment>
<accession>A0A498KUC3</accession>
<feature type="domain" description="Formyl transferase N-terminal" evidence="1">
    <location>
        <begin position="21"/>
        <end position="172"/>
    </location>
</feature>
<evidence type="ECO:0000313" key="4">
    <source>
        <dbReference type="Proteomes" id="UP000289691"/>
    </source>
</evidence>
<dbReference type="InterPro" id="IPR005793">
    <property type="entry name" value="Formyl_trans_C"/>
</dbReference>
<evidence type="ECO:0000313" key="3">
    <source>
        <dbReference type="EMBL" id="RXK46964.1"/>
    </source>
</evidence>
<proteinExistence type="predicted"/>
<dbReference type="InterPro" id="IPR011034">
    <property type="entry name" value="Formyl_transferase-like_C_sf"/>
</dbReference>
<dbReference type="PANTHER" id="PTHR11138:SF5">
    <property type="entry name" value="METHIONYL-TRNA FORMYLTRANSFERASE, MITOCHONDRIAL"/>
    <property type="match status" value="1"/>
</dbReference>
<dbReference type="PANTHER" id="PTHR11138">
    <property type="entry name" value="METHIONYL-TRNA FORMYLTRANSFERASE"/>
    <property type="match status" value="1"/>
</dbReference>
<dbReference type="EMBL" id="RDFA01000007">
    <property type="protein sequence ID" value="RXK46964.1"/>
    <property type="molecule type" value="Genomic_DNA"/>
</dbReference>
<dbReference type="OrthoDB" id="199806at2157"/>
<gene>
    <name evidence="3" type="ORF">EAF64_17620</name>
</gene>
<name>A0A498KUC3_9EURY</name>
<dbReference type="CDD" id="cd08702">
    <property type="entry name" value="Arna_FMT_C"/>
    <property type="match status" value="1"/>
</dbReference>
<dbReference type="RefSeq" id="WP_129070297.1">
    <property type="nucleotide sequence ID" value="NZ_RDFA01000007.1"/>
</dbReference>
<sequence>MDVVFVSHNDLGHACLEELDALGADIRAVFTRPTDGDIADQTDFSSVAATVGADYHEVESVNTDPVVETIAAYDPELLFVVGWSRLVERRVLDIPSVAALGMHPAPLPRGRGRAPIAWNLIKGLDTTALSLFHLVEEADAGDLVGQRPIDIELDDDAASLYATVVDAGRELIREYYPRFETGEVPRIPQDDARATWWPKRVPEHGLIDWRRSSMAVYNWIRGQSHPYPGAYSYLKGRRVTVWEANPPTGERVFTEPGEIRGRDGDVLRVGTWEGRIELTQLQIGDGTETSAGKLLDREWVTVGDMFTPVCDPATES</sequence>
<keyword evidence="4" id="KW-1185">Reference proteome</keyword>
<feature type="domain" description="Formyl transferase C-terminal" evidence="2">
    <location>
        <begin position="202"/>
        <end position="294"/>
    </location>
</feature>
<protein>
    <submittedName>
        <fullName evidence="3">Methionyl-tRNA formyltransferase</fullName>
    </submittedName>
</protein>
<dbReference type="GO" id="GO:0004479">
    <property type="term" value="F:methionyl-tRNA formyltransferase activity"/>
    <property type="evidence" value="ECO:0007669"/>
    <property type="project" value="TreeGrafter"/>
</dbReference>
<dbReference type="Pfam" id="PF00551">
    <property type="entry name" value="Formyl_trans_N"/>
    <property type="match status" value="1"/>
</dbReference>
<evidence type="ECO:0000259" key="2">
    <source>
        <dbReference type="Pfam" id="PF02911"/>
    </source>
</evidence>
<dbReference type="InterPro" id="IPR002376">
    <property type="entry name" value="Formyl_transf_N"/>
</dbReference>
<dbReference type="Proteomes" id="UP000289691">
    <property type="component" value="Unassembled WGS sequence"/>
</dbReference>
<organism evidence="3 4">
    <name type="scientific">Halorientalis pallida</name>
    <dbReference type="NCBI Taxonomy" id="2479928"/>
    <lineage>
        <taxon>Archaea</taxon>
        <taxon>Methanobacteriati</taxon>
        <taxon>Methanobacteriota</taxon>
        <taxon>Stenosarchaea group</taxon>
        <taxon>Halobacteria</taxon>
        <taxon>Halobacteriales</taxon>
        <taxon>Haloarculaceae</taxon>
        <taxon>Halorientalis</taxon>
    </lineage>
</organism>
<dbReference type="InterPro" id="IPR036477">
    <property type="entry name" value="Formyl_transf_N_sf"/>
</dbReference>